<protein>
    <submittedName>
        <fullName evidence="1">ABC transporter permease</fullName>
    </submittedName>
</protein>
<reference evidence="1" key="1">
    <citation type="submission" date="2019-10" db="EMBL/GenBank/DDBJ databases">
        <title>Evaluation of single-gene subtyping targets for Pseudomonas.</title>
        <authorList>
            <person name="Reichler S.J."/>
            <person name="Orsi R.H."/>
            <person name="Wiedmann M."/>
            <person name="Martin N.H."/>
            <person name="Murphy S.I."/>
        </authorList>
    </citation>
    <scope>NUCLEOTIDE SEQUENCE</scope>
    <source>
        <strain evidence="1">FSL R10-2339</strain>
    </source>
</reference>
<sequence length="46" mass="4781">MSGVWFLGARLGRALLMILGVLVLSFLLVRLAPGDPAQLMAGEAGV</sequence>
<dbReference type="AlphaFoldDB" id="A0A6A7Z519"/>
<accession>A0A6A7Z519</accession>
<proteinExistence type="predicted"/>
<gene>
    <name evidence="1" type="ORF">GHN86_23195</name>
</gene>
<comment type="caution">
    <text evidence="1">The sequence shown here is derived from an EMBL/GenBank/DDBJ whole genome shotgun (WGS) entry which is preliminary data.</text>
</comment>
<feature type="non-terminal residue" evidence="1">
    <location>
        <position position="46"/>
    </location>
</feature>
<organism evidence="1">
    <name type="scientific">Pseudomonas helleri</name>
    <dbReference type="NCBI Taxonomy" id="1608996"/>
    <lineage>
        <taxon>Bacteria</taxon>
        <taxon>Pseudomonadati</taxon>
        <taxon>Pseudomonadota</taxon>
        <taxon>Gammaproteobacteria</taxon>
        <taxon>Pseudomonadales</taxon>
        <taxon>Pseudomonadaceae</taxon>
        <taxon>Pseudomonas</taxon>
    </lineage>
</organism>
<dbReference type="EMBL" id="WIWC01000158">
    <property type="protein sequence ID" value="MQT82937.1"/>
    <property type="molecule type" value="Genomic_DNA"/>
</dbReference>
<evidence type="ECO:0000313" key="1">
    <source>
        <dbReference type="EMBL" id="MQT82937.1"/>
    </source>
</evidence>
<name>A0A6A7Z519_9PSED</name>